<dbReference type="EMBL" id="JAEPRD010000224">
    <property type="protein sequence ID" value="KAG2193612.1"/>
    <property type="molecule type" value="Genomic_DNA"/>
</dbReference>
<dbReference type="GO" id="GO:0003676">
    <property type="term" value="F:nucleic acid binding"/>
    <property type="evidence" value="ECO:0007669"/>
    <property type="project" value="InterPro"/>
</dbReference>
<dbReference type="OrthoDB" id="2286764at2759"/>
<protein>
    <recommendedName>
        <fullName evidence="1">CCHC-type domain-containing protein</fullName>
    </recommendedName>
</protein>
<dbReference type="GO" id="GO:0008270">
    <property type="term" value="F:zinc ion binding"/>
    <property type="evidence" value="ECO:0007669"/>
    <property type="project" value="InterPro"/>
</dbReference>
<reference evidence="2" key="1">
    <citation type="submission" date="2020-12" db="EMBL/GenBank/DDBJ databases">
        <title>Metabolic potential, ecology and presence of endohyphal bacteria is reflected in genomic diversity of Mucoromycotina.</title>
        <authorList>
            <person name="Muszewska A."/>
            <person name="Okrasinska A."/>
            <person name="Steczkiewicz K."/>
            <person name="Drgas O."/>
            <person name="Orlowska M."/>
            <person name="Perlinska-Lenart U."/>
            <person name="Aleksandrzak-Piekarczyk T."/>
            <person name="Szatraj K."/>
            <person name="Zielenkiewicz U."/>
            <person name="Pilsyk S."/>
            <person name="Malc E."/>
            <person name="Mieczkowski P."/>
            <person name="Kruszewska J.S."/>
            <person name="Biernat P."/>
            <person name="Pawlowska J."/>
        </authorList>
    </citation>
    <scope>NUCLEOTIDE SEQUENCE</scope>
    <source>
        <strain evidence="2">WA0000017839</strain>
    </source>
</reference>
<name>A0A8H7UTK2_9FUNG</name>
<comment type="caution">
    <text evidence="2">The sequence shown here is derived from an EMBL/GenBank/DDBJ whole genome shotgun (WGS) entry which is preliminary data.</text>
</comment>
<dbReference type="Gene3D" id="4.10.60.10">
    <property type="entry name" value="Zinc finger, CCHC-type"/>
    <property type="match status" value="1"/>
</dbReference>
<dbReference type="InterPro" id="IPR036875">
    <property type="entry name" value="Znf_CCHC_sf"/>
</dbReference>
<dbReference type="SMART" id="SM00343">
    <property type="entry name" value="ZnF_C2HC"/>
    <property type="match status" value="2"/>
</dbReference>
<gene>
    <name evidence="2" type="ORF">INT47_007235</name>
</gene>
<dbReference type="Proteomes" id="UP000603453">
    <property type="component" value="Unassembled WGS sequence"/>
</dbReference>
<dbReference type="AlphaFoldDB" id="A0A8H7UTK2"/>
<proteinExistence type="predicted"/>
<sequence>MAEILHNSWASIASRGKSKKVVRSLSGPSSGVPQFKLQSNVIYQNEYLDGIIRMQKATAIVKQALTPDSALFSIPVSLIEHRTEAYKLIETQCGAVQGFRPISNYGSSLNGDLLVEVKFIDDSSLDKAICTGVTIKNTIIKGTYTIDSEMCKLAHVKMTLVYIPDKEDFLEKLMSSLLVYGQVLQVKEYTCGGYFEGELSVILNTAAGFSDEDSVVLTNEPLSNNLYLYEWDCFASASFKGAPIVCHWCHHAGHVRSKCPELAKTKCFSCQGHGHTVKFCKKKKFQPVHVDTPNEDSNINLPTIVKQSISDSDTDLSDAYQPSTIAESGSSASKYATTVETVSMDIEEDERTSPVTPPTSHLADKMVDGDRKMLVQKRSILGKPKAIRQTSKGPAPKLVVQTQAALKGHKTFTKTKVVKPK</sequence>
<evidence type="ECO:0000259" key="1">
    <source>
        <dbReference type="SMART" id="SM00343"/>
    </source>
</evidence>
<evidence type="ECO:0000313" key="2">
    <source>
        <dbReference type="EMBL" id="KAG2193612.1"/>
    </source>
</evidence>
<feature type="domain" description="CCHC-type" evidence="1">
    <location>
        <begin position="266"/>
        <end position="282"/>
    </location>
</feature>
<dbReference type="InterPro" id="IPR001878">
    <property type="entry name" value="Znf_CCHC"/>
</dbReference>
<keyword evidence="3" id="KW-1185">Reference proteome</keyword>
<feature type="domain" description="CCHC-type" evidence="1">
    <location>
        <begin position="245"/>
        <end position="261"/>
    </location>
</feature>
<evidence type="ECO:0000313" key="3">
    <source>
        <dbReference type="Proteomes" id="UP000603453"/>
    </source>
</evidence>
<accession>A0A8H7UTK2</accession>
<dbReference type="SUPFAM" id="SSF57756">
    <property type="entry name" value="Retrovirus zinc finger-like domains"/>
    <property type="match status" value="1"/>
</dbReference>
<organism evidence="2 3">
    <name type="scientific">Mucor saturninus</name>
    <dbReference type="NCBI Taxonomy" id="64648"/>
    <lineage>
        <taxon>Eukaryota</taxon>
        <taxon>Fungi</taxon>
        <taxon>Fungi incertae sedis</taxon>
        <taxon>Mucoromycota</taxon>
        <taxon>Mucoromycotina</taxon>
        <taxon>Mucoromycetes</taxon>
        <taxon>Mucorales</taxon>
        <taxon>Mucorineae</taxon>
        <taxon>Mucoraceae</taxon>
        <taxon>Mucor</taxon>
    </lineage>
</organism>